<dbReference type="Pfam" id="PF14364">
    <property type="entry name" value="DUF4408"/>
    <property type="match status" value="1"/>
</dbReference>
<reference evidence="4 5" key="1">
    <citation type="submission" date="2019-06" db="EMBL/GenBank/DDBJ databases">
        <title>A chromosomal-level reference genome of Carpinus fangiana (Coryloideae, Betulaceae).</title>
        <authorList>
            <person name="Yang X."/>
            <person name="Wang Z."/>
            <person name="Zhang L."/>
            <person name="Hao G."/>
            <person name="Liu J."/>
            <person name="Yang Y."/>
        </authorList>
    </citation>
    <scope>NUCLEOTIDE SEQUENCE [LARGE SCALE GENOMIC DNA]</scope>
    <source>
        <strain evidence="4">Cfa_2016G</strain>
        <tissue evidence="4">Leaf</tissue>
    </source>
</reference>
<sequence>MAWMLSLKALLISACVVFVGLALKLGAPLVMELTTSHAPLMWASLLSWLKPPYLYVIINCIIISIVASSRFHHQSSERNHPDDPMSSRLDAPAEISPDFGVLNSTVAYEQREETVDSVSEVAEAVVVHGSAEEEEEFVASQPKRMDSLEDFYTPEKPLVSARFGHRKPVKASTEGGRALRVAKPKRHETLENTWKAITEGRAMPLSRHVRNTWDNHGRGIVVESLLVKQSKTFKDRGNEISSSSPGAGATTTRLRKEPSLSQDELNRRVEAFINKFNEEMRLQRQESLNQYKEMINRGSH</sequence>
<organism evidence="4 5">
    <name type="scientific">Carpinus fangiana</name>
    <dbReference type="NCBI Taxonomy" id="176857"/>
    <lineage>
        <taxon>Eukaryota</taxon>
        <taxon>Viridiplantae</taxon>
        <taxon>Streptophyta</taxon>
        <taxon>Embryophyta</taxon>
        <taxon>Tracheophyta</taxon>
        <taxon>Spermatophyta</taxon>
        <taxon>Magnoliopsida</taxon>
        <taxon>eudicotyledons</taxon>
        <taxon>Gunneridae</taxon>
        <taxon>Pentapetalae</taxon>
        <taxon>rosids</taxon>
        <taxon>fabids</taxon>
        <taxon>Fagales</taxon>
        <taxon>Betulaceae</taxon>
        <taxon>Carpinus</taxon>
    </lineage>
</organism>
<dbReference type="AlphaFoldDB" id="A0A5N6QAZ4"/>
<feature type="domain" description="DUF4408" evidence="3">
    <location>
        <begin position="39"/>
        <end position="71"/>
    </location>
</feature>
<dbReference type="EMBL" id="CM017321">
    <property type="protein sequence ID" value="KAE7995584.1"/>
    <property type="molecule type" value="Genomic_DNA"/>
</dbReference>
<proteinExistence type="predicted"/>
<dbReference type="PANTHER" id="PTHR33098">
    <property type="entry name" value="COTTON FIBER (DUF761)"/>
    <property type="match status" value="1"/>
</dbReference>
<evidence type="ECO:0000256" key="1">
    <source>
        <dbReference type="SAM" id="MobiDB-lite"/>
    </source>
</evidence>
<keyword evidence="2" id="KW-0812">Transmembrane</keyword>
<evidence type="ECO:0000313" key="4">
    <source>
        <dbReference type="EMBL" id="KAE7995584.1"/>
    </source>
</evidence>
<evidence type="ECO:0000313" key="5">
    <source>
        <dbReference type="Proteomes" id="UP000327013"/>
    </source>
</evidence>
<protein>
    <recommendedName>
        <fullName evidence="3">DUF4408 domain-containing protein</fullName>
    </recommendedName>
</protein>
<dbReference type="Proteomes" id="UP000327013">
    <property type="component" value="Chromosome 1"/>
</dbReference>
<keyword evidence="5" id="KW-1185">Reference proteome</keyword>
<gene>
    <name evidence="4" type="ORF">FH972_000364</name>
</gene>
<feature type="transmembrane region" description="Helical" evidence="2">
    <location>
        <begin position="52"/>
        <end position="71"/>
    </location>
</feature>
<dbReference type="PANTHER" id="PTHR33098:SF53">
    <property type="entry name" value="OS05G0540900 PROTEIN"/>
    <property type="match status" value="1"/>
</dbReference>
<name>A0A5N6QAZ4_9ROSI</name>
<dbReference type="InterPro" id="IPR025520">
    <property type="entry name" value="DUF4408"/>
</dbReference>
<accession>A0A5N6QAZ4</accession>
<feature type="region of interest" description="Disordered" evidence="1">
    <location>
        <begin position="235"/>
        <end position="262"/>
    </location>
</feature>
<evidence type="ECO:0000259" key="3">
    <source>
        <dbReference type="Pfam" id="PF14364"/>
    </source>
</evidence>
<dbReference type="OrthoDB" id="1933168at2759"/>
<keyword evidence="2" id="KW-1133">Transmembrane helix</keyword>
<dbReference type="Pfam" id="PF05553">
    <property type="entry name" value="DUF761"/>
    <property type="match status" value="1"/>
</dbReference>
<dbReference type="InterPro" id="IPR008480">
    <property type="entry name" value="DUF761_pln"/>
</dbReference>
<evidence type="ECO:0000256" key="2">
    <source>
        <dbReference type="SAM" id="Phobius"/>
    </source>
</evidence>
<keyword evidence="2" id="KW-0472">Membrane</keyword>